<keyword evidence="12" id="KW-0732">Signal</keyword>
<keyword evidence="15" id="KW-1185">Reference proteome</keyword>
<dbReference type="SUPFAM" id="SSF56935">
    <property type="entry name" value="Porins"/>
    <property type="match status" value="1"/>
</dbReference>
<evidence type="ECO:0000313" key="15">
    <source>
        <dbReference type="Proteomes" id="UP001259572"/>
    </source>
</evidence>
<keyword evidence="6" id="KW-0408">Iron</keyword>
<dbReference type="EMBL" id="JAVUPU010000007">
    <property type="protein sequence ID" value="MDT9600213.1"/>
    <property type="molecule type" value="Genomic_DNA"/>
</dbReference>
<keyword evidence="2 11" id="KW-0813">Transport</keyword>
<evidence type="ECO:0000256" key="2">
    <source>
        <dbReference type="ARBA" id="ARBA00022448"/>
    </source>
</evidence>
<keyword evidence="14" id="KW-0675">Receptor</keyword>
<feature type="chain" id="PRO_5046236177" evidence="12">
    <location>
        <begin position="17"/>
        <end position="736"/>
    </location>
</feature>
<proteinExistence type="inferred from homology"/>
<feature type="domain" description="TonB-dependent receptor plug" evidence="13">
    <location>
        <begin position="56"/>
        <end position="163"/>
    </location>
</feature>
<keyword evidence="4" id="KW-0410">Iron transport</keyword>
<keyword evidence="3 11" id="KW-1134">Transmembrane beta strand</keyword>
<comment type="similarity">
    <text evidence="11">Belongs to the TonB-dependent receptor family.</text>
</comment>
<evidence type="ECO:0000256" key="1">
    <source>
        <dbReference type="ARBA" id="ARBA00004571"/>
    </source>
</evidence>
<evidence type="ECO:0000256" key="10">
    <source>
        <dbReference type="ARBA" id="ARBA00023237"/>
    </source>
</evidence>
<dbReference type="InterPro" id="IPR012910">
    <property type="entry name" value="Plug_dom"/>
</dbReference>
<dbReference type="RefSeq" id="WP_315727311.1">
    <property type="nucleotide sequence ID" value="NZ_JAVUPU010000007.1"/>
</dbReference>
<dbReference type="PANTHER" id="PTHR32552:SF81">
    <property type="entry name" value="TONB-DEPENDENT OUTER MEMBRANE RECEPTOR"/>
    <property type="match status" value="1"/>
</dbReference>
<dbReference type="PROSITE" id="PS52016">
    <property type="entry name" value="TONB_DEPENDENT_REC_3"/>
    <property type="match status" value="1"/>
</dbReference>
<dbReference type="Proteomes" id="UP001259572">
    <property type="component" value="Unassembled WGS sequence"/>
</dbReference>
<gene>
    <name evidence="14" type="ORF">RQX22_14725</name>
</gene>
<accession>A0ABU3Q9X5</accession>
<evidence type="ECO:0000256" key="9">
    <source>
        <dbReference type="ARBA" id="ARBA00023136"/>
    </source>
</evidence>
<keyword evidence="9 11" id="KW-0472">Membrane</keyword>
<keyword evidence="5 11" id="KW-0812">Transmembrane</keyword>
<sequence length="736" mass="78838">MTLALLASSFLFPAMAAAQSSEQAAETAAPNEGGAPAGEGAQEIVVTALKKGTERLQDVPGSVTAISADSLVESNQLRIEDYYTKIPNFSVSPSPDIGNSQIVQIRGITTGLGSTPTVGILLDDVPLGITGNTIPDLDPSDLAQIEVLRGPQGVLFGSATMGGLVRYVTKDPSTERVSGRVQAGISGVDNGNSIGYSLRGAVNLPLSETLAVRASGFFRNEPGYIDNPVVGIDGINEQDSYGGRVAILWQPSSSFSAKASALVQKVKTDGSGQSTLVPGFGNREQNFVIGTGIFDQTIQAYSLTLKGQIGSFDLTSLTGYNVMEFTNSFDATFAYGPFATLFFGPDYTASKVFPHSNAKGFTQEVRASTPIGSMLTWQVGGFYRADKLDTDIDYAAVNATTGAIAGNLLKIVSRTHSYEKALFTDLIVHLTDRFDVELGARQSWLRGVNDFSTLSGAFYPTPVPSPRSENKSKAFTYLLAPRYKFSRDLMVYARLASGFRPGGGVSNPTPADTCIVADVPCSYGPDKTKNYEVGMKGSVLDNRLSFDLSLYHIDWTGIQFLQSNPVNFFTYIDNGGKAKSEGVELSLVARPVRGWTVSAWGAYNNAVLTQDFPATSTAYGLKGDRLPNSSKYSANLSIEHHFSLSESTTGFVGGSLSYVGDSYGIFLPTPGRTRFDDYVKLDLNAGINHGSWAFNIYVNNLTDKRVAIGGGLGTYPPYAFRFIQPRNFGFSIAKTF</sequence>
<dbReference type="InterPro" id="IPR036942">
    <property type="entry name" value="Beta-barrel_TonB_sf"/>
</dbReference>
<evidence type="ECO:0000256" key="4">
    <source>
        <dbReference type="ARBA" id="ARBA00022496"/>
    </source>
</evidence>
<feature type="signal peptide" evidence="12">
    <location>
        <begin position="1"/>
        <end position="16"/>
    </location>
</feature>
<keyword evidence="10 11" id="KW-0998">Cell outer membrane</keyword>
<evidence type="ECO:0000313" key="14">
    <source>
        <dbReference type="EMBL" id="MDT9600213.1"/>
    </source>
</evidence>
<name>A0ABU3Q9X5_9SPHN</name>
<keyword evidence="7" id="KW-0406">Ion transport</keyword>
<evidence type="ECO:0000256" key="11">
    <source>
        <dbReference type="PROSITE-ProRule" id="PRU01360"/>
    </source>
</evidence>
<evidence type="ECO:0000256" key="6">
    <source>
        <dbReference type="ARBA" id="ARBA00023004"/>
    </source>
</evidence>
<protein>
    <submittedName>
        <fullName evidence="14">TonB-dependent receptor</fullName>
    </submittedName>
</protein>
<organism evidence="14 15">
    <name type="scientific">Sphingosinicella rhizophila</name>
    <dbReference type="NCBI Taxonomy" id="3050082"/>
    <lineage>
        <taxon>Bacteria</taxon>
        <taxon>Pseudomonadati</taxon>
        <taxon>Pseudomonadota</taxon>
        <taxon>Alphaproteobacteria</taxon>
        <taxon>Sphingomonadales</taxon>
        <taxon>Sphingosinicellaceae</taxon>
        <taxon>Sphingosinicella</taxon>
    </lineage>
</organism>
<comment type="subcellular location">
    <subcellularLocation>
        <location evidence="1 11">Cell outer membrane</location>
        <topology evidence="1 11">Multi-pass membrane protein</topology>
    </subcellularLocation>
</comment>
<evidence type="ECO:0000256" key="8">
    <source>
        <dbReference type="ARBA" id="ARBA00023077"/>
    </source>
</evidence>
<dbReference type="InterPro" id="IPR039426">
    <property type="entry name" value="TonB-dep_rcpt-like"/>
</dbReference>
<evidence type="ECO:0000256" key="7">
    <source>
        <dbReference type="ARBA" id="ARBA00023065"/>
    </source>
</evidence>
<reference evidence="14 15" key="1">
    <citation type="submission" date="2023-05" db="EMBL/GenBank/DDBJ databases">
        <authorList>
            <person name="Guo Y."/>
        </authorList>
    </citation>
    <scope>NUCLEOTIDE SEQUENCE [LARGE SCALE GENOMIC DNA]</scope>
    <source>
        <strain evidence="14 15">GR2756</strain>
    </source>
</reference>
<dbReference type="Gene3D" id="2.40.170.20">
    <property type="entry name" value="TonB-dependent receptor, beta-barrel domain"/>
    <property type="match status" value="1"/>
</dbReference>
<dbReference type="Pfam" id="PF07715">
    <property type="entry name" value="Plug"/>
    <property type="match status" value="1"/>
</dbReference>
<comment type="caution">
    <text evidence="14">The sequence shown here is derived from an EMBL/GenBank/DDBJ whole genome shotgun (WGS) entry which is preliminary data.</text>
</comment>
<keyword evidence="8" id="KW-0798">TonB box</keyword>
<evidence type="ECO:0000256" key="3">
    <source>
        <dbReference type="ARBA" id="ARBA00022452"/>
    </source>
</evidence>
<evidence type="ECO:0000259" key="13">
    <source>
        <dbReference type="Pfam" id="PF07715"/>
    </source>
</evidence>
<dbReference type="PANTHER" id="PTHR32552">
    <property type="entry name" value="FERRICHROME IRON RECEPTOR-RELATED"/>
    <property type="match status" value="1"/>
</dbReference>
<evidence type="ECO:0000256" key="12">
    <source>
        <dbReference type="SAM" id="SignalP"/>
    </source>
</evidence>
<evidence type="ECO:0000256" key="5">
    <source>
        <dbReference type="ARBA" id="ARBA00022692"/>
    </source>
</evidence>